<evidence type="ECO:0000256" key="6">
    <source>
        <dbReference type="ARBA" id="ARBA00023053"/>
    </source>
</evidence>
<evidence type="ECO:0000313" key="12">
    <source>
        <dbReference type="EMBL" id="CAH1782300.1"/>
    </source>
</evidence>
<dbReference type="PRINTS" id="PR01078">
    <property type="entry name" value="AMINACHANNEL"/>
</dbReference>
<keyword evidence="3 11" id="KW-0894">Sodium channel</keyword>
<evidence type="ECO:0000256" key="8">
    <source>
        <dbReference type="ARBA" id="ARBA00023136"/>
    </source>
</evidence>
<keyword evidence="8" id="KW-0472">Membrane</keyword>
<keyword evidence="9 11" id="KW-0739">Sodium transport</keyword>
<proteinExistence type="inferred from homology"/>
<keyword evidence="2 11" id="KW-0813">Transport</keyword>
<dbReference type="PANTHER" id="PTHR11690">
    <property type="entry name" value="AMILORIDE-SENSITIVE SODIUM CHANNEL-RELATED"/>
    <property type="match status" value="1"/>
</dbReference>
<dbReference type="GO" id="GO:0015280">
    <property type="term" value="F:ligand-gated sodium channel activity"/>
    <property type="evidence" value="ECO:0007669"/>
    <property type="project" value="TreeGrafter"/>
</dbReference>
<evidence type="ECO:0000256" key="11">
    <source>
        <dbReference type="RuleBase" id="RU000679"/>
    </source>
</evidence>
<dbReference type="Gene3D" id="2.60.470.10">
    <property type="entry name" value="Acid-sensing ion channels like domains"/>
    <property type="match status" value="1"/>
</dbReference>
<evidence type="ECO:0000256" key="4">
    <source>
        <dbReference type="ARBA" id="ARBA00022692"/>
    </source>
</evidence>
<dbReference type="Proteomes" id="UP000749559">
    <property type="component" value="Unassembled WGS sequence"/>
</dbReference>
<dbReference type="InterPro" id="IPR001873">
    <property type="entry name" value="ENaC"/>
</dbReference>
<keyword evidence="7 11" id="KW-0406">Ion transport</keyword>
<evidence type="ECO:0000256" key="5">
    <source>
        <dbReference type="ARBA" id="ARBA00022989"/>
    </source>
</evidence>
<dbReference type="Pfam" id="PF00858">
    <property type="entry name" value="ASC"/>
    <property type="match status" value="1"/>
</dbReference>
<keyword evidence="4 11" id="KW-0812">Transmembrane</keyword>
<organism evidence="12 13">
    <name type="scientific">Owenia fusiformis</name>
    <name type="common">Polychaete worm</name>
    <dbReference type="NCBI Taxonomy" id="6347"/>
    <lineage>
        <taxon>Eukaryota</taxon>
        <taxon>Metazoa</taxon>
        <taxon>Spiralia</taxon>
        <taxon>Lophotrochozoa</taxon>
        <taxon>Annelida</taxon>
        <taxon>Polychaeta</taxon>
        <taxon>Sedentaria</taxon>
        <taxon>Canalipalpata</taxon>
        <taxon>Sabellida</taxon>
        <taxon>Oweniida</taxon>
        <taxon>Oweniidae</taxon>
        <taxon>Owenia</taxon>
    </lineage>
</organism>
<dbReference type="Gene3D" id="1.10.287.770">
    <property type="entry name" value="YojJ-like"/>
    <property type="match status" value="1"/>
</dbReference>
<reference evidence="12" key="1">
    <citation type="submission" date="2022-03" db="EMBL/GenBank/DDBJ databases">
        <authorList>
            <person name="Martin C."/>
        </authorList>
    </citation>
    <scope>NUCLEOTIDE SEQUENCE</scope>
</reference>
<sequence>MDGENMIVTIKEFTENTSAHGCGQIPTSKFKFTKFLWGLIFVGFFLFATISSVNLITIFFTFPTKDVVSVNFEDIEFPAMTFCTQEAVTATSLINFIDNPTHRNKAVEGVVSTMTLFQDFLVYPNIGGLGNWYFQYSYRFLSNQFIYENIDQKDIKTFQHDLQSLKISCTFRGEPCEESAFVVHQDGGFQHCVTFNGAGAQSNNMKVTKTGPTSGLSLILFVDAYTSKRDLSGYTLYNPFDPTSGQSGIRAIIHSPKTRPMPFEKGFDVPTGFSTSVALKETKRELMTEPHGNCTTAKFNKGTNYAYSEDTCLEQCKQELLIEDCGCMSSMLPTPSGELKPQYCGKVNITNMLHMMFHKLDETMQAIAEKELETLGCEAKLMESLGNPEVLNKCECKEPCMNTNYVKTISQAVWPSNYNQRKFFKESINMSDPMHRATILFEGLEIDEITEGEKEMIQNNFLRFNVYFESLQVETTSQVEDYPASTLISEIGGNMGFYVGISIITLMEMLTLTGAIILYCFKDFIIKCGQSNKTKVSDVNIKQVKAYDSHMDEEKF</sequence>
<evidence type="ECO:0000256" key="9">
    <source>
        <dbReference type="ARBA" id="ARBA00023201"/>
    </source>
</evidence>
<dbReference type="EMBL" id="CAIIXF020000004">
    <property type="protein sequence ID" value="CAH1782300.1"/>
    <property type="molecule type" value="Genomic_DNA"/>
</dbReference>
<evidence type="ECO:0000256" key="1">
    <source>
        <dbReference type="ARBA" id="ARBA00004141"/>
    </source>
</evidence>
<dbReference type="OrthoDB" id="8065060at2759"/>
<comment type="subcellular location">
    <subcellularLocation>
        <location evidence="1">Membrane</location>
        <topology evidence="1">Multi-pass membrane protein</topology>
    </subcellularLocation>
</comment>
<keyword evidence="10 11" id="KW-0407">Ion channel</keyword>
<keyword evidence="13" id="KW-1185">Reference proteome</keyword>
<evidence type="ECO:0000256" key="2">
    <source>
        <dbReference type="ARBA" id="ARBA00022448"/>
    </source>
</evidence>
<gene>
    <name evidence="12" type="ORF">OFUS_LOCUS8762</name>
</gene>
<comment type="caution">
    <text evidence="12">The sequence shown here is derived from an EMBL/GenBank/DDBJ whole genome shotgun (WGS) entry which is preliminary data.</text>
</comment>
<keyword evidence="5" id="KW-1133">Transmembrane helix</keyword>
<evidence type="ECO:0000256" key="7">
    <source>
        <dbReference type="ARBA" id="ARBA00023065"/>
    </source>
</evidence>
<evidence type="ECO:0000313" key="13">
    <source>
        <dbReference type="Proteomes" id="UP000749559"/>
    </source>
</evidence>
<protein>
    <submittedName>
        <fullName evidence="12">Uncharacterized protein</fullName>
    </submittedName>
</protein>
<evidence type="ECO:0000256" key="10">
    <source>
        <dbReference type="ARBA" id="ARBA00023303"/>
    </source>
</evidence>
<dbReference type="PANTHER" id="PTHR11690:SF248">
    <property type="entry name" value="PICKPOCKET 17, ISOFORM A"/>
    <property type="match status" value="1"/>
</dbReference>
<accession>A0A8J1UY78</accession>
<comment type="similarity">
    <text evidence="11">Belongs to the amiloride-sensitive sodium channel (TC 1.A.6) family.</text>
</comment>
<dbReference type="AlphaFoldDB" id="A0A8J1UY78"/>
<keyword evidence="6" id="KW-0915">Sodium</keyword>
<name>A0A8J1UY78_OWEFU</name>
<dbReference type="GO" id="GO:0005886">
    <property type="term" value="C:plasma membrane"/>
    <property type="evidence" value="ECO:0007669"/>
    <property type="project" value="TreeGrafter"/>
</dbReference>
<evidence type="ECO:0000256" key="3">
    <source>
        <dbReference type="ARBA" id="ARBA00022461"/>
    </source>
</evidence>